<dbReference type="Proteomes" id="UP000236286">
    <property type="component" value="Unassembled WGS sequence"/>
</dbReference>
<gene>
    <name evidence="1" type="ORF">CR492_15105</name>
</gene>
<evidence type="ECO:0000313" key="1">
    <source>
        <dbReference type="EMBL" id="PNG25133.1"/>
    </source>
</evidence>
<protein>
    <recommendedName>
        <fullName evidence="3">DUF4169 domain-containing protein</fullName>
    </recommendedName>
</protein>
<dbReference type="AlphaFoldDB" id="A0A2J7TEF6"/>
<comment type="caution">
    <text evidence="1">The sequence shown here is derived from an EMBL/GenBank/DDBJ whole genome shotgun (WGS) entry which is preliminary data.</text>
</comment>
<name>A0A2J7TEF6_METSI</name>
<dbReference type="EMBL" id="PDZR01000019">
    <property type="protein sequence ID" value="PNG25133.1"/>
    <property type="molecule type" value="Genomic_DNA"/>
</dbReference>
<proteinExistence type="predicted"/>
<dbReference type="InterPro" id="IPR025227">
    <property type="entry name" value="DUF4169"/>
</dbReference>
<evidence type="ECO:0008006" key="3">
    <source>
        <dbReference type="Google" id="ProtNLM"/>
    </source>
</evidence>
<accession>A0A2J7TEF6</accession>
<dbReference type="RefSeq" id="WP_102844559.1">
    <property type="nucleotide sequence ID" value="NZ_PDZR01000019.1"/>
</dbReference>
<dbReference type="Pfam" id="PF13770">
    <property type="entry name" value="DUF4169"/>
    <property type="match status" value="1"/>
</dbReference>
<dbReference type="OrthoDB" id="9862232at2"/>
<organism evidence="1 2">
    <name type="scientific">Methylocella silvestris</name>
    <dbReference type="NCBI Taxonomy" id="199596"/>
    <lineage>
        <taxon>Bacteria</taxon>
        <taxon>Pseudomonadati</taxon>
        <taxon>Pseudomonadota</taxon>
        <taxon>Alphaproteobacteria</taxon>
        <taxon>Hyphomicrobiales</taxon>
        <taxon>Beijerinckiaceae</taxon>
        <taxon>Methylocella</taxon>
    </lineage>
</organism>
<reference evidence="1 2" key="1">
    <citation type="submission" date="2017-10" db="EMBL/GenBank/DDBJ databases">
        <title>Genome announcement of Methylocella silvestris TVC from permafrost.</title>
        <authorList>
            <person name="Wang J."/>
            <person name="Geng K."/>
            <person name="Ul-Haque F."/>
            <person name="Crombie A.T."/>
            <person name="Street L.E."/>
            <person name="Wookey P.A."/>
            <person name="Murrell J.C."/>
            <person name="Pratscher J."/>
        </authorList>
    </citation>
    <scope>NUCLEOTIDE SEQUENCE [LARGE SCALE GENOMIC DNA]</scope>
    <source>
        <strain evidence="1 2">TVC</strain>
    </source>
</reference>
<evidence type="ECO:0000313" key="2">
    <source>
        <dbReference type="Proteomes" id="UP000236286"/>
    </source>
</evidence>
<sequence length="94" mass="10181">MPNIVNLRLFRKRRAREVAAEASEHARVRAGLAKTVRSAAERLRAQAKLRLDGHLLEHLPVEPIRSDGVDSSTVVCSQSIGAQGTVSADDAAVR</sequence>